<evidence type="ECO:0000313" key="3">
    <source>
        <dbReference type="Proteomes" id="UP001152320"/>
    </source>
</evidence>
<proteinExistence type="predicted"/>
<feature type="domain" description="Fibrinogen C-terminal" evidence="1">
    <location>
        <begin position="65"/>
        <end position="336"/>
    </location>
</feature>
<reference evidence="2" key="1">
    <citation type="submission" date="2021-10" db="EMBL/GenBank/DDBJ databases">
        <title>Tropical sea cucumber genome reveals ecological adaptation and Cuvierian tubules defense mechanism.</title>
        <authorList>
            <person name="Chen T."/>
        </authorList>
    </citation>
    <scope>NUCLEOTIDE SEQUENCE</scope>
    <source>
        <strain evidence="2">Nanhai2018</strain>
        <tissue evidence="2">Muscle</tissue>
    </source>
</reference>
<name>A0A9Q1H7S5_HOLLE</name>
<dbReference type="SUPFAM" id="SSF56496">
    <property type="entry name" value="Fibrinogen C-terminal domain-like"/>
    <property type="match status" value="2"/>
</dbReference>
<dbReference type="NCBIfam" id="NF040941">
    <property type="entry name" value="GGGWT_bact"/>
    <property type="match status" value="1"/>
</dbReference>
<dbReference type="InterPro" id="IPR050373">
    <property type="entry name" value="Fibrinogen_C-term_domain"/>
</dbReference>
<dbReference type="PANTHER" id="PTHR19143">
    <property type="entry name" value="FIBRINOGEN/TENASCIN/ANGIOPOEITIN"/>
    <property type="match status" value="1"/>
</dbReference>
<keyword evidence="3" id="KW-1185">Reference proteome</keyword>
<dbReference type="SMART" id="SM00186">
    <property type="entry name" value="FBG"/>
    <property type="match status" value="1"/>
</dbReference>
<dbReference type="CDD" id="cd00087">
    <property type="entry name" value="FReD"/>
    <property type="match status" value="1"/>
</dbReference>
<evidence type="ECO:0000313" key="2">
    <source>
        <dbReference type="EMBL" id="KAJ8035655.1"/>
    </source>
</evidence>
<dbReference type="OrthoDB" id="9990035at2759"/>
<dbReference type="InterPro" id="IPR014716">
    <property type="entry name" value="Fibrinogen_a/b/g_C_1"/>
</dbReference>
<dbReference type="InterPro" id="IPR036056">
    <property type="entry name" value="Fibrinogen-like_C"/>
</dbReference>
<dbReference type="Proteomes" id="UP001152320">
    <property type="component" value="Chromosome 9"/>
</dbReference>
<comment type="caution">
    <text evidence="2">The sequence shown here is derived from an EMBL/GenBank/DDBJ whole genome shotgun (WGS) entry which is preliminary data.</text>
</comment>
<dbReference type="PANTHER" id="PTHR19143:SF327">
    <property type="entry name" value="FI21813P1-RELATED"/>
    <property type="match status" value="1"/>
</dbReference>
<dbReference type="Pfam" id="PF00147">
    <property type="entry name" value="Fibrinogen_C"/>
    <property type="match status" value="2"/>
</dbReference>
<dbReference type="Gene3D" id="3.90.215.10">
    <property type="entry name" value="Gamma Fibrinogen, chain A, domain 1"/>
    <property type="match status" value="2"/>
</dbReference>
<dbReference type="PROSITE" id="PS51406">
    <property type="entry name" value="FIBRINOGEN_C_2"/>
    <property type="match status" value="1"/>
</dbReference>
<dbReference type="AlphaFoldDB" id="A0A9Q1H7S5"/>
<dbReference type="InterPro" id="IPR002181">
    <property type="entry name" value="Fibrinogen_a/b/g_C_dom"/>
</dbReference>
<sequence>MSTYFPTILRLSCNDSLLIKYNVYTKYPGKEHITVRTFHILHFNYIDGFSFLSTVSSEGASYFFYQQPSYPRDCQEVFQQCSSNNASGVYLIKPDGYDEAFEVYCDNQVDGGGWTMHLLVKDQLVLLVRPLFPPTATMSSPLFLLMESTPYNQQDGRHPLKSIVTCHMTEVIQRRVDGSVSFNRNWAEYKTAFGSAGANENVWLGNEILHYMTNQKNYKLRIDVTRTNDVDWYMNYDLFRVNNETNNYRLELGSYTGNAGYDFMTDYRGRDFSAPDRDNDASSYHCADYYDAGWWFGSCITAKLNAVYGGYDFELNNDDTYIYYDIRYAQMKIRPV</sequence>
<dbReference type="GO" id="GO:0005615">
    <property type="term" value="C:extracellular space"/>
    <property type="evidence" value="ECO:0007669"/>
    <property type="project" value="TreeGrafter"/>
</dbReference>
<organism evidence="2 3">
    <name type="scientific">Holothuria leucospilota</name>
    <name type="common">Black long sea cucumber</name>
    <name type="synonym">Mertensiothuria leucospilota</name>
    <dbReference type="NCBI Taxonomy" id="206669"/>
    <lineage>
        <taxon>Eukaryota</taxon>
        <taxon>Metazoa</taxon>
        <taxon>Echinodermata</taxon>
        <taxon>Eleutherozoa</taxon>
        <taxon>Echinozoa</taxon>
        <taxon>Holothuroidea</taxon>
        <taxon>Aspidochirotacea</taxon>
        <taxon>Aspidochirotida</taxon>
        <taxon>Holothuriidae</taxon>
        <taxon>Holothuria</taxon>
    </lineage>
</organism>
<evidence type="ECO:0000259" key="1">
    <source>
        <dbReference type="PROSITE" id="PS51406"/>
    </source>
</evidence>
<gene>
    <name evidence="2" type="ORF">HOLleu_19397</name>
</gene>
<protein>
    <submittedName>
        <fullName evidence="2">Ryncolin-4</fullName>
    </submittedName>
</protein>
<accession>A0A9Q1H7S5</accession>
<dbReference type="EMBL" id="JAIZAY010000009">
    <property type="protein sequence ID" value="KAJ8035655.1"/>
    <property type="molecule type" value="Genomic_DNA"/>
</dbReference>